<dbReference type="PANTHER" id="PTHR32518:SF3">
    <property type="entry name" value="4-ALPHA-GLUCANOTRANSFERASE"/>
    <property type="match status" value="1"/>
</dbReference>
<comment type="caution">
    <text evidence="2">The sequence shown here is derived from an EMBL/GenBank/DDBJ whole genome shotgun (WGS) entry which is preliminary data.</text>
</comment>
<proteinExistence type="predicted"/>
<dbReference type="Proteomes" id="UP000239576">
    <property type="component" value="Unassembled WGS sequence"/>
</dbReference>
<sequence>MYVRFQIRAVTQPGEAIVLVGSISEMGLWDVVQGVRLHTNAADYPLWWVDIELNDDEAMPRSDRRVAYKYVRVCLNGRVAWEAFGVNRWVPLEAKPLPSPIIAKRWLVF</sequence>
<dbReference type="PANTHER" id="PTHR32518">
    <property type="match status" value="1"/>
</dbReference>
<evidence type="ECO:0000313" key="2">
    <source>
        <dbReference type="EMBL" id="PSB34123.1"/>
    </source>
</evidence>
<dbReference type="Gene3D" id="2.60.40.10">
    <property type="entry name" value="Immunoglobulins"/>
    <property type="match status" value="1"/>
</dbReference>
<reference evidence="2 3" key="2">
    <citation type="submission" date="2018-03" db="EMBL/GenBank/DDBJ databases">
        <title>The ancient ancestry and fast evolution of plastids.</title>
        <authorList>
            <person name="Moore K.R."/>
            <person name="Magnabosco C."/>
            <person name="Momper L."/>
            <person name="Gold D.A."/>
            <person name="Bosak T."/>
            <person name="Fournier G.P."/>
        </authorList>
    </citation>
    <scope>NUCLEOTIDE SEQUENCE [LARGE SCALE GENOMIC DNA]</scope>
    <source>
        <strain evidence="2 3">ULC18</strain>
    </source>
</reference>
<evidence type="ECO:0000259" key="1">
    <source>
        <dbReference type="PROSITE" id="PS51166"/>
    </source>
</evidence>
<dbReference type="RefSeq" id="WP_106254883.1">
    <property type="nucleotide sequence ID" value="NZ_CAWNSW010000037.1"/>
</dbReference>
<dbReference type="InterPro" id="IPR013784">
    <property type="entry name" value="Carb-bd-like_fold"/>
</dbReference>
<keyword evidence="3" id="KW-1185">Reference proteome</keyword>
<dbReference type="GO" id="GO:2001070">
    <property type="term" value="F:starch binding"/>
    <property type="evidence" value="ECO:0007669"/>
    <property type="project" value="InterPro"/>
</dbReference>
<evidence type="ECO:0000313" key="3">
    <source>
        <dbReference type="Proteomes" id="UP000239576"/>
    </source>
</evidence>
<protein>
    <recommendedName>
        <fullName evidence="1">CBM20 domain-containing protein</fullName>
    </recommendedName>
</protein>
<dbReference type="AlphaFoldDB" id="A0A2T1EN42"/>
<dbReference type="Pfam" id="PF00686">
    <property type="entry name" value="CBM_20"/>
    <property type="match status" value="1"/>
</dbReference>
<dbReference type="SMART" id="SM01065">
    <property type="entry name" value="CBM_2"/>
    <property type="match status" value="1"/>
</dbReference>
<reference evidence="3" key="1">
    <citation type="submission" date="2018-02" db="EMBL/GenBank/DDBJ databases">
        <authorList>
            <person name="Moore K."/>
            <person name="Momper L."/>
        </authorList>
    </citation>
    <scope>NUCLEOTIDE SEQUENCE [LARGE SCALE GENOMIC DNA]</scope>
    <source>
        <strain evidence="3">ULC18</strain>
    </source>
</reference>
<dbReference type="InterPro" id="IPR002044">
    <property type="entry name" value="CBM20"/>
</dbReference>
<gene>
    <name evidence="2" type="ORF">C7B82_03250</name>
</gene>
<accession>A0A2T1EN42</accession>
<feature type="domain" description="CBM20" evidence="1">
    <location>
        <begin position="1"/>
        <end position="108"/>
    </location>
</feature>
<name>A0A2T1EN42_9CYAN</name>
<dbReference type="EMBL" id="PVWK01000015">
    <property type="protein sequence ID" value="PSB34123.1"/>
    <property type="molecule type" value="Genomic_DNA"/>
</dbReference>
<dbReference type="SUPFAM" id="SSF49452">
    <property type="entry name" value="Starch-binding domain-like"/>
    <property type="match status" value="1"/>
</dbReference>
<dbReference type="InterPro" id="IPR013783">
    <property type="entry name" value="Ig-like_fold"/>
</dbReference>
<organism evidence="2 3">
    <name type="scientific">Stenomitos frigidus ULC18</name>
    <dbReference type="NCBI Taxonomy" id="2107698"/>
    <lineage>
        <taxon>Bacteria</taxon>
        <taxon>Bacillati</taxon>
        <taxon>Cyanobacteriota</taxon>
        <taxon>Cyanophyceae</taxon>
        <taxon>Leptolyngbyales</taxon>
        <taxon>Leptolyngbyaceae</taxon>
        <taxon>Stenomitos</taxon>
    </lineage>
</organism>
<dbReference type="CDD" id="cd05467">
    <property type="entry name" value="CBM20"/>
    <property type="match status" value="1"/>
</dbReference>
<dbReference type="PROSITE" id="PS51166">
    <property type="entry name" value="CBM20"/>
    <property type="match status" value="1"/>
</dbReference>
<dbReference type="OrthoDB" id="9805159at2"/>